<gene>
    <name evidence="1" type="ORF">ACFQT0_12700</name>
</gene>
<comment type="caution">
    <text evidence="1">The sequence shown here is derived from an EMBL/GenBank/DDBJ whole genome shotgun (WGS) entry which is preliminary data.</text>
</comment>
<protein>
    <submittedName>
        <fullName evidence="1">Uncharacterized protein</fullName>
    </submittedName>
</protein>
<reference evidence="2" key="1">
    <citation type="journal article" date="2019" name="Int. J. Syst. Evol. Microbiol.">
        <title>The Global Catalogue of Microorganisms (GCM) 10K type strain sequencing project: providing services to taxonomists for standard genome sequencing and annotation.</title>
        <authorList>
            <consortium name="The Broad Institute Genomics Platform"/>
            <consortium name="The Broad Institute Genome Sequencing Center for Infectious Disease"/>
            <person name="Wu L."/>
            <person name="Ma J."/>
        </authorList>
    </citation>
    <scope>NUCLEOTIDE SEQUENCE [LARGE SCALE GENOMIC DNA]</scope>
    <source>
        <strain evidence="2">JCM 19635</strain>
    </source>
</reference>
<dbReference type="EMBL" id="JBHTEK010000001">
    <property type="protein sequence ID" value="MFC7668148.1"/>
    <property type="molecule type" value="Genomic_DNA"/>
</dbReference>
<dbReference type="RefSeq" id="WP_380203233.1">
    <property type="nucleotide sequence ID" value="NZ_JBHTEK010000001.1"/>
</dbReference>
<keyword evidence="2" id="KW-1185">Reference proteome</keyword>
<name>A0ABW2U732_9BACT</name>
<accession>A0ABW2U732</accession>
<dbReference type="Proteomes" id="UP001596513">
    <property type="component" value="Unassembled WGS sequence"/>
</dbReference>
<organism evidence="1 2">
    <name type="scientific">Hymenobacter humi</name>
    <dbReference type="NCBI Taxonomy" id="1411620"/>
    <lineage>
        <taxon>Bacteria</taxon>
        <taxon>Pseudomonadati</taxon>
        <taxon>Bacteroidota</taxon>
        <taxon>Cytophagia</taxon>
        <taxon>Cytophagales</taxon>
        <taxon>Hymenobacteraceae</taxon>
        <taxon>Hymenobacter</taxon>
    </lineage>
</organism>
<evidence type="ECO:0000313" key="2">
    <source>
        <dbReference type="Proteomes" id="UP001596513"/>
    </source>
</evidence>
<sequence length="182" mass="18556">MDVPLPTGSAGQPVTLRFEAKVRTPARTASATASATITPVAATPFGAVRTATLSYTGATGGDLAAYDLTTFAAVAAADPATSKDLAITSTATNQVQFKALSTNTKLVRSTAAVYNAATLTSIRQTYNATAAASQVTTLDNIVVGDVIIAKLRGLDQYVAMQVTGINRTSATDVAVTLSIKAL</sequence>
<proteinExistence type="predicted"/>
<evidence type="ECO:0000313" key="1">
    <source>
        <dbReference type="EMBL" id="MFC7668148.1"/>
    </source>
</evidence>